<dbReference type="AlphaFoldDB" id="A0A060VYZ5"/>
<evidence type="ECO:0000313" key="1">
    <source>
        <dbReference type="EMBL" id="CDQ58204.1"/>
    </source>
</evidence>
<evidence type="ECO:0000313" key="2">
    <source>
        <dbReference type="Proteomes" id="UP000193380"/>
    </source>
</evidence>
<dbReference type="Proteomes" id="UP000193380">
    <property type="component" value="Unassembled WGS sequence"/>
</dbReference>
<reference evidence="1" key="1">
    <citation type="journal article" date="2014" name="Nat. Commun.">
        <title>The rainbow trout genome provides novel insights into evolution after whole-genome duplication in vertebrates.</title>
        <authorList>
            <person name="Berthelot C."/>
            <person name="Brunet F."/>
            <person name="Chalopin D."/>
            <person name="Juanchich A."/>
            <person name="Bernard M."/>
            <person name="Noel B."/>
            <person name="Bento P."/>
            <person name="Da Silva C."/>
            <person name="Labadie K."/>
            <person name="Alberti A."/>
            <person name="Aury J.M."/>
            <person name="Louis A."/>
            <person name="Dehais P."/>
            <person name="Bardou P."/>
            <person name="Montfort J."/>
            <person name="Klopp C."/>
            <person name="Cabau C."/>
            <person name="Gaspin C."/>
            <person name="Thorgaard G.H."/>
            <person name="Boussaha M."/>
            <person name="Quillet E."/>
            <person name="Guyomard R."/>
            <person name="Galiana D."/>
            <person name="Bobe J."/>
            <person name="Volff J.N."/>
            <person name="Genet C."/>
            <person name="Wincker P."/>
            <person name="Jaillon O."/>
            <person name="Roest Crollius H."/>
            <person name="Guiguen Y."/>
        </authorList>
    </citation>
    <scope>NUCLEOTIDE SEQUENCE [LARGE SCALE GENOMIC DNA]</scope>
</reference>
<dbReference type="EMBL" id="FR904298">
    <property type="protein sequence ID" value="CDQ58204.1"/>
    <property type="molecule type" value="Genomic_DNA"/>
</dbReference>
<name>A0A060VYZ5_ONCMY</name>
<reference evidence="1" key="2">
    <citation type="submission" date="2014-03" db="EMBL/GenBank/DDBJ databases">
        <authorList>
            <person name="Genoscope - CEA"/>
        </authorList>
    </citation>
    <scope>NUCLEOTIDE SEQUENCE</scope>
</reference>
<organism evidence="1 2">
    <name type="scientific">Oncorhynchus mykiss</name>
    <name type="common">Rainbow trout</name>
    <name type="synonym">Salmo gairdneri</name>
    <dbReference type="NCBI Taxonomy" id="8022"/>
    <lineage>
        <taxon>Eukaryota</taxon>
        <taxon>Metazoa</taxon>
        <taxon>Chordata</taxon>
        <taxon>Craniata</taxon>
        <taxon>Vertebrata</taxon>
        <taxon>Euteleostomi</taxon>
        <taxon>Actinopterygii</taxon>
        <taxon>Neopterygii</taxon>
        <taxon>Teleostei</taxon>
        <taxon>Protacanthopterygii</taxon>
        <taxon>Salmoniformes</taxon>
        <taxon>Salmonidae</taxon>
        <taxon>Salmoninae</taxon>
        <taxon>Oncorhynchus</taxon>
    </lineage>
</organism>
<dbReference type="FunFam" id="1.10.287.1150:FF:000005">
    <property type="entry name" value="probable 2-oxoglutarate dehydrogenase E1 component DHKTD1, mitochondrial"/>
    <property type="match status" value="1"/>
</dbReference>
<dbReference type="PaxDb" id="8022-A0A060VYZ5"/>
<proteinExistence type="predicted"/>
<accession>A0A060VYZ5</accession>
<gene>
    <name evidence="1" type="ORF">GSONMT00077299001</name>
</gene>
<dbReference type="STRING" id="8022.A0A060VYZ5"/>
<sequence>MSVLLFLKNLHCVNKVPLSVARPVVGCLYHTEKGVYGYRPQKIEGDPKLQSDHIATLNQDHGLMRLVEAYRAHGHKAAKINPLLPEDPVEDTVPEINMLTGAVQGPLNTSGRLCGLLGDSYEDGIPLNNVL</sequence>
<protein>
    <submittedName>
        <fullName evidence="1">Uncharacterized protein</fullName>
    </submittedName>
</protein>
<dbReference type="Gene3D" id="1.10.287.1150">
    <property type="entry name" value="TPP helical domain"/>
    <property type="match status" value="1"/>
</dbReference>